<sequence length="381" mass="42732">MTFQTVKIQALIAEIDAVLSKDGKSRFGWLVGEGNADRQMLERVRHQLQKWQEQLTIIQATGTESAIAEISSYQILFEQADAEDDRALLSESLQTEVALLQQQRQELLNEIAQLQQQRKSLVSPEILVEQQQIVAEFSQTLLDRLQETINQQLTETLEKIQAVQLTEELLETSLNQETESAQPEFIIPEISEVNPRSKLINAVGPLPYAGVELTLKSREQVLENKDFVSSQLIHNDTISALTDLIVNVPETTASLEEDLLTTELANTKPNVDLWLGNNLVDQLNEELSDLEIAIQPDIQTTEEVKETVEDATDSIDLDLAAAVEEQEKNNTTIPEDILAEFEDLFGDNNNTTVVVSNLEPNPEKNPVLATNQETLEPEKKN</sequence>
<protein>
    <submittedName>
        <fullName evidence="3">Uncharacterized protein</fullName>
    </submittedName>
</protein>
<organism evidence="3 4">
    <name type="scientific">[Phormidium ambiguum] IAM M-71</name>
    <dbReference type="NCBI Taxonomy" id="454136"/>
    <lineage>
        <taxon>Bacteria</taxon>
        <taxon>Bacillati</taxon>
        <taxon>Cyanobacteriota</taxon>
        <taxon>Cyanophyceae</taxon>
        <taxon>Oscillatoriophycideae</taxon>
        <taxon>Aerosakkonematales</taxon>
        <taxon>Aerosakkonemataceae</taxon>
        <taxon>Floridanema</taxon>
    </lineage>
</organism>
<evidence type="ECO:0000256" key="1">
    <source>
        <dbReference type="SAM" id="Coils"/>
    </source>
</evidence>
<evidence type="ECO:0000256" key="2">
    <source>
        <dbReference type="SAM" id="MobiDB-lite"/>
    </source>
</evidence>
<dbReference type="STRING" id="454136.NIES2119_25395"/>
<comment type="caution">
    <text evidence="3">The sequence shown here is derived from an EMBL/GenBank/DDBJ whole genome shotgun (WGS) entry which is preliminary data.</text>
</comment>
<reference evidence="3 4" key="1">
    <citation type="submission" date="2016-11" db="EMBL/GenBank/DDBJ databases">
        <title>Draft Genome Sequences of Nine Cyanobacterial Strains from Diverse Habitats.</title>
        <authorList>
            <person name="Zhu T."/>
            <person name="Hou S."/>
            <person name="Lu X."/>
            <person name="Hess W.R."/>
        </authorList>
    </citation>
    <scope>NUCLEOTIDE SEQUENCE [LARGE SCALE GENOMIC DNA]</scope>
    <source>
        <strain evidence="3 4">IAM M-71</strain>
    </source>
</reference>
<accession>A0A1U7I8K4</accession>
<feature type="region of interest" description="Disordered" evidence="2">
    <location>
        <begin position="357"/>
        <end position="381"/>
    </location>
</feature>
<dbReference type="EMBL" id="MRCE01000036">
    <property type="protein sequence ID" value="OKH32763.1"/>
    <property type="molecule type" value="Genomic_DNA"/>
</dbReference>
<name>A0A1U7I8K4_9CYAN</name>
<evidence type="ECO:0000313" key="3">
    <source>
        <dbReference type="EMBL" id="OKH32763.1"/>
    </source>
</evidence>
<dbReference type="OrthoDB" id="526781at2"/>
<dbReference type="RefSeq" id="WP_073596292.1">
    <property type="nucleotide sequence ID" value="NZ_MRCE01000036.1"/>
</dbReference>
<dbReference type="Proteomes" id="UP000185860">
    <property type="component" value="Unassembled WGS sequence"/>
</dbReference>
<gene>
    <name evidence="3" type="ORF">NIES2119_25395</name>
</gene>
<proteinExistence type="predicted"/>
<dbReference type="AlphaFoldDB" id="A0A1U7I8K4"/>
<evidence type="ECO:0000313" key="4">
    <source>
        <dbReference type="Proteomes" id="UP000185860"/>
    </source>
</evidence>
<keyword evidence="1" id="KW-0175">Coiled coil</keyword>
<feature type="coiled-coil region" evidence="1">
    <location>
        <begin position="90"/>
        <end position="120"/>
    </location>
</feature>